<evidence type="ECO:0000313" key="2">
    <source>
        <dbReference type="EMBL" id="QQP50419.1"/>
    </source>
</evidence>
<accession>A0A7T8HHZ9</accession>
<sequence length="49" mass="5156">MTGFYLEKGRHPRAAEGLSSKAKATLSHGLGGSDVGREKAPIIFVEEGV</sequence>
<name>A0A7T8HHZ9_CALRO</name>
<feature type="region of interest" description="Disordered" evidence="1">
    <location>
        <begin position="1"/>
        <end position="32"/>
    </location>
</feature>
<reference evidence="3" key="1">
    <citation type="submission" date="2021-01" db="EMBL/GenBank/DDBJ databases">
        <title>Caligus Genome Assembly.</title>
        <authorList>
            <person name="Gallardo-Escarate C."/>
        </authorList>
    </citation>
    <scope>NUCLEOTIDE SEQUENCE [LARGE SCALE GENOMIC DNA]</scope>
</reference>
<gene>
    <name evidence="2" type="ORF">FKW44_011421</name>
</gene>
<dbReference type="AlphaFoldDB" id="A0A7T8HHZ9"/>
<organism evidence="2 3">
    <name type="scientific">Caligus rogercresseyi</name>
    <name type="common">Sea louse</name>
    <dbReference type="NCBI Taxonomy" id="217165"/>
    <lineage>
        <taxon>Eukaryota</taxon>
        <taxon>Metazoa</taxon>
        <taxon>Ecdysozoa</taxon>
        <taxon>Arthropoda</taxon>
        <taxon>Crustacea</taxon>
        <taxon>Multicrustacea</taxon>
        <taxon>Hexanauplia</taxon>
        <taxon>Copepoda</taxon>
        <taxon>Siphonostomatoida</taxon>
        <taxon>Caligidae</taxon>
        <taxon>Caligus</taxon>
    </lineage>
</organism>
<keyword evidence="3" id="KW-1185">Reference proteome</keyword>
<dbReference type="Proteomes" id="UP000595437">
    <property type="component" value="Chromosome 7"/>
</dbReference>
<evidence type="ECO:0000313" key="3">
    <source>
        <dbReference type="Proteomes" id="UP000595437"/>
    </source>
</evidence>
<proteinExistence type="predicted"/>
<dbReference type="EMBL" id="CP045896">
    <property type="protein sequence ID" value="QQP50419.1"/>
    <property type="molecule type" value="Genomic_DNA"/>
</dbReference>
<evidence type="ECO:0000256" key="1">
    <source>
        <dbReference type="SAM" id="MobiDB-lite"/>
    </source>
</evidence>
<protein>
    <submittedName>
        <fullName evidence="2">Uncharacterized protein</fullName>
    </submittedName>
</protein>